<dbReference type="RefSeq" id="WP_035598336.1">
    <property type="nucleotide sequence ID" value="NZ_ARYM01000011.1"/>
</dbReference>
<evidence type="ECO:0000313" key="3">
    <source>
        <dbReference type="EMBL" id="KCZ98403.1"/>
    </source>
</evidence>
<keyword evidence="3" id="KW-0808">Transferase</keyword>
<dbReference type="InterPro" id="IPR012853">
    <property type="entry name" value="CPT"/>
</dbReference>
<dbReference type="OrthoDB" id="67453at2"/>
<dbReference type="EMBL" id="ARYM01000011">
    <property type="protein sequence ID" value="KCZ98403.1"/>
    <property type="molecule type" value="Genomic_DNA"/>
</dbReference>
<dbReference type="GO" id="GO:0016740">
    <property type="term" value="F:transferase activity"/>
    <property type="evidence" value="ECO:0007669"/>
    <property type="project" value="UniProtKB-KW"/>
</dbReference>
<protein>
    <submittedName>
        <fullName evidence="3">Chloramphenicol phosphotransferase</fullName>
    </submittedName>
</protein>
<dbReference type="Proteomes" id="UP000027100">
    <property type="component" value="Unassembled WGS sequence"/>
</dbReference>
<keyword evidence="4" id="KW-1185">Reference proteome</keyword>
<evidence type="ECO:0000256" key="1">
    <source>
        <dbReference type="PIRSR" id="PIRSR007531-1"/>
    </source>
</evidence>
<feature type="active site" evidence="1">
    <location>
        <position position="36"/>
    </location>
</feature>
<dbReference type="STRING" id="1280954.HPO_10877"/>
<organism evidence="3 4">
    <name type="scientific">Hyphomonas polymorpha PS728</name>
    <dbReference type="NCBI Taxonomy" id="1280954"/>
    <lineage>
        <taxon>Bacteria</taxon>
        <taxon>Pseudomonadati</taxon>
        <taxon>Pseudomonadota</taxon>
        <taxon>Alphaproteobacteria</taxon>
        <taxon>Hyphomonadales</taxon>
        <taxon>Hyphomonadaceae</taxon>
        <taxon>Hyphomonas</taxon>
    </lineage>
</organism>
<proteinExistence type="predicted"/>
<dbReference type="PATRIC" id="fig|1280954.3.peg.2204"/>
<dbReference type="SUPFAM" id="SSF52540">
    <property type="entry name" value="P-loop containing nucleoside triphosphate hydrolases"/>
    <property type="match status" value="1"/>
</dbReference>
<evidence type="ECO:0000256" key="2">
    <source>
        <dbReference type="PIRSR" id="PIRSR007531-2"/>
    </source>
</evidence>
<dbReference type="AlphaFoldDB" id="A0A062V8C8"/>
<sequence length="183" mass="20142">MPAIVVLNGTSSAGKSSLARALQQAAARNLLHVQMDAFLGMQPRRLNNHPDAFVFRPVEGADPPEIAIETGAFCQQLLDGMRRSVKALADAGLDLVVDDVWLQGSEQQAYEALLREHTVHFVGVYASLEACEARERARGDRDLGQARWQHARVHVNARYDLEVDTTEATPAQAAEVIAKRFEL</sequence>
<reference evidence="3 4" key="1">
    <citation type="journal article" date="2014" name="Antonie Van Leeuwenhoek">
        <title>Hyphomonas beringensis sp. nov. and Hyphomonas chukchiensis sp. nov., isolated from surface seawater of the Bering Sea and Chukchi Sea.</title>
        <authorList>
            <person name="Li C."/>
            <person name="Lai Q."/>
            <person name="Li G."/>
            <person name="Dong C."/>
            <person name="Wang J."/>
            <person name="Liao Y."/>
            <person name="Shao Z."/>
        </authorList>
    </citation>
    <scope>NUCLEOTIDE SEQUENCE [LARGE SCALE GENOMIC DNA]</scope>
    <source>
        <strain evidence="3 4">PS728</strain>
    </source>
</reference>
<name>A0A062V8C8_9PROT</name>
<dbReference type="eggNOG" id="COG3896">
    <property type="taxonomic scope" value="Bacteria"/>
</dbReference>
<dbReference type="Gene3D" id="3.40.50.300">
    <property type="entry name" value="P-loop containing nucleotide triphosphate hydrolases"/>
    <property type="match status" value="1"/>
</dbReference>
<dbReference type="InterPro" id="IPR027417">
    <property type="entry name" value="P-loop_NTPase"/>
</dbReference>
<dbReference type="Pfam" id="PF07931">
    <property type="entry name" value="CPT"/>
    <property type="match status" value="1"/>
</dbReference>
<dbReference type="PIRSF" id="PIRSF007531">
    <property type="entry name" value="CPT"/>
    <property type="match status" value="1"/>
</dbReference>
<evidence type="ECO:0000313" key="4">
    <source>
        <dbReference type="Proteomes" id="UP000027100"/>
    </source>
</evidence>
<comment type="caution">
    <text evidence="3">The sequence shown here is derived from an EMBL/GenBank/DDBJ whole genome shotgun (WGS) entry which is preliminary data.</text>
</comment>
<gene>
    <name evidence="3" type="ORF">HPO_10877</name>
</gene>
<accession>A0A062V8C8</accession>
<dbReference type="GO" id="GO:0005524">
    <property type="term" value="F:ATP binding"/>
    <property type="evidence" value="ECO:0007669"/>
    <property type="project" value="InterPro"/>
</dbReference>
<feature type="binding site" evidence="2">
    <location>
        <begin position="9"/>
        <end position="16"/>
    </location>
    <ligand>
        <name>ATP</name>
        <dbReference type="ChEBI" id="CHEBI:30616"/>
    </ligand>
</feature>